<dbReference type="Proteomes" id="UP000002372">
    <property type="component" value="Chromosome"/>
</dbReference>
<evidence type="ECO:0000256" key="1">
    <source>
        <dbReference type="ARBA" id="ARBA00000632"/>
    </source>
</evidence>
<dbReference type="InterPro" id="IPR034690">
    <property type="entry name" value="Endolysin_T4_type"/>
</dbReference>
<accession>D6CTL8</accession>
<dbReference type="InterPro" id="IPR051018">
    <property type="entry name" value="Bacteriophage_GH24"/>
</dbReference>
<evidence type="ECO:0000256" key="7">
    <source>
        <dbReference type="RuleBase" id="RU003788"/>
    </source>
</evidence>
<dbReference type="PANTHER" id="PTHR38107">
    <property type="match status" value="1"/>
</dbReference>
<evidence type="ECO:0000256" key="3">
    <source>
        <dbReference type="ARBA" id="ARBA00022638"/>
    </source>
</evidence>
<dbReference type="GO" id="GO:0016998">
    <property type="term" value="P:cell wall macromolecule catabolic process"/>
    <property type="evidence" value="ECO:0007669"/>
    <property type="project" value="InterPro"/>
</dbReference>
<reference evidence="9 11" key="3">
    <citation type="submission" date="2015-03" db="EMBL/GenBank/DDBJ databases">
        <authorList>
            <person name="Regsiter A."/>
            <person name="william w."/>
        </authorList>
    </citation>
    <scope>NUCLEOTIDE SEQUENCE [LARGE SCALE GENOMIC DNA]</scope>
    <source>
        <strain evidence="9 11">CB1</strain>
    </source>
</reference>
<dbReference type="GO" id="GO:0003796">
    <property type="term" value="F:lysozyme activity"/>
    <property type="evidence" value="ECO:0007669"/>
    <property type="project" value="UniProtKB-EC"/>
</dbReference>
<dbReference type="AlphaFoldDB" id="D6CTL8"/>
<dbReference type="Gene3D" id="1.10.530.40">
    <property type="match status" value="1"/>
</dbReference>
<dbReference type="PANTHER" id="PTHR38107:SF3">
    <property type="entry name" value="LYSOZYME RRRD-RELATED"/>
    <property type="match status" value="1"/>
</dbReference>
<dbReference type="SUPFAM" id="SSF53955">
    <property type="entry name" value="Lysozyme-like"/>
    <property type="match status" value="1"/>
</dbReference>
<dbReference type="eggNOG" id="COG3772">
    <property type="taxonomic scope" value="Bacteria"/>
</dbReference>
<reference evidence="8" key="2">
    <citation type="submission" date="2010-07" db="EMBL/GenBank/DDBJ databases">
        <authorList>
            <person name="Genoscope - CEA"/>
        </authorList>
    </citation>
    <scope>NUCLEOTIDE SEQUENCE</scope>
    <source>
        <strain evidence="8">3As</strain>
    </source>
</reference>
<dbReference type="RefSeq" id="WP_013105956.1">
    <property type="nucleotide sequence ID" value="NC_014145.1"/>
</dbReference>
<keyword evidence="5" id="KW-1035">Host cytoplasm</keyword>
<organism evidence="8 10">
    <name type="scientific">Thiomonas arsenitoxydans (strain DSM 22701 / CIP 110005 / 3As)</name>
    <dbReference type="NCBI Taxonomy" id="426114"/>
    <lineage>
        <taxon>Bacteria</taxon>
        <taxon>Pseudomonadati</taxon>
        <taxon>Pseudomonadota</taxon>
        <taxon>Betaproteobacteria</taxon>
        <taxon>Burkholderiales</taxon>
        <taxon>Thiomonas</taxon>
    </lineage>
</organism>
<protein>
    <recommendedName>
        <fullName evidence="7">Lysozyme</fullName>
        <ecNumber evidence="7">3.2.1.17</ecNumber>
    </recommendedName>
</protein>
<dbReference type="GO" id="GO:0042742">
    <property type="term" value="P:defense response to bacterium"/>
    <property type="evidence" value="ECO:0007669"/>
    <property type="project" value="UniProtKB-KW"/>
</dbReference>
<dbReference type="InterPro" id="IPR033907">
    <property type="entry name" value="Endolysin_autolysin"/>
</dbReference>
<evidence type="ECO:0000256" key="4">
    <source>
        <dbReference type="ARBA" id="ARBA00022801"/>
    </source>
</evidence>
<evidence type="ECO:0000256" key="6">
    <source>
        <dbReference type="ARBA" id="ARBA00023295"/>
    </source>
</evidence>
<dbReference type="EMBL" id="FP475956">
    <property type="protein sequence ID" value="CAZ88637.1"/>
    <property type="molecule type" value="Genomic_DNA"/>
</dbReference>
<dbReference type="EMBL" id="CTRI01000012">
    <property type="protein sequence ID" value="CQR32041.1"/>
    <property type="molecule type" value="Genomic_DNA"/>
</dbReference>
<evidence type="ECO:0000313" key="9">
    <source>
        <dbReference type="EMBL" id="CQR32041.1"/>
    </source>
</evidence>
<proteinExistence type="inferred from homology"/>
<name>D6CTL8_THIA3</name>
<dbReference type="HAMAP" id="MF_04110">
    <property type="entry name" value="ENDOLYSIN_T4"/>
    <property type="match status" value="1"/>
</dbReference>
<dbReference type="CAZy" id="GH24">
    <property type="family name" value="Glycoside Hydrolase Family 24"/>
</dbReference>
<keyword evidence="3 7" id="KW-0081">Bacteriolytic enzyme</keyword>
<sequence length="148" mass="16197">MKPPMTYSKAGEQLTERFEGCRLQAYADTGGVWTIGYGHTHGVMEGMACTREQALAWLEQDTREAAAAVNRLVTVPLEQAEFDALVDFVFNLGVGAFARSTLLRDLNAGNLAAAAAQFPLWDHDAGRVLAGLLHRRLAEQMEFEGRTA</sequence>
<evidence type="ECO:0000256" key="2">
    <source>
        <dbReference type="ARBA" id="ARBA00022529"/>
    </source>
</evidence>
<dbReference type="InterPro" id="IPR023346">
    <property type="entry name" value="Lysozyme-like_dom_sf"/>
</dbReference>
<keyword evidence="6 7" id="KW-0326">Glycosidase</keyword>
<dbReference type="Proteomes" id="UP000078599">
    <property type="component" value="Unassembled WGS sequence"/>
</dbReference>
<dbReference type="KEGG" id="thi:THI_1974"/>
<dbReference type="EC" id="3.2.1.17" evidence="7"/>
<keyword evidence="2 7" id="KW-0929">Antimicrobial</keyword>
<comment type="similarity">
    <text evidence="7">Belongs to the glycosyl hydrolase 24 family.</text>
</comment>
<dbReference type="InterPro" id="IPR002196">
    <property type="entry name" value="Glyco_hydro_24"/>
</dbReference>
<evidence type="ECO:0000313" key="8">
    <source>
        <dbReference type="EMBL" id="CAZ88637.1"/>
    </source>
</evidence>
<dbReference type="Pfam" id="PF00959">
    <property type="entry name" value="Phage_lysozyme"/>
    <property type="match status" value="1"/>
</dbReference>
<dbReference type="GO" id="GO:0009253">
    <property type="term" value="P:peptidoglycan catabolic process"/>
    <property type="evidence" value="ECO:0007669"/>
    <property type="project" value="InterPro"/>
</dbReference>
<dbReference type="HOGENOM" id="CLU_091641_3_3_4"/>
<evidence type="ECO:0000313" key="10">
    <source>
        <dbReference type="Proteomes" id="UP000002372"/>
    </source>
</evidence>
<dbReference type="InterPro" id="IPR023347">
    <property type="entry name" value="Lysozyme_dom_sf"/>
</dbReference>
<dbReference type="CDD" id="cd00737">
    <property type="entry name" value="lyz_endolysin_autolysin"/>
    <property type="match status" value="1"/>
</dbReference>
<comment type="catalytic activity">
    <reaction evidence="1 7">
        <text>Hydrolysis of (1-&gt;4)-beta-linkages between N-acetylmuramic acid and N-acetyl-D-glucosamine residues in a peptidoglycan and between N-acetyl-D-glucosamine residues in chitodextrins.</text>
        <dbReference type="EC" id="3.2.1.17"/>
    </reaction>
</comment>
<keyword evidence="11" id="KW-1185">Reference proteome</keyword>
<dbReference type="GO" id="GO:0031640">
    <property type="term" value="P:killing of cells of another organism"/>
    <property type="evidence" value="ECO:0007669"/>
    <property type="project" value="UniProtKB-KW"/>
</dbReference>
<evidence type="ECO:0000313" key="11">
    <source>
        <dbReference type="Proteomes" id="UP000078599"/>
    </source>
</evidence>
<evidence type="ECO:0000256" key="5">
    <source>
        <dbReference type="ARBA" id="ARBA00023200"/>
    </source>
</evidence>
<gene>
    <name evidence="8" type="ordered locus">THI_1974</name>
    <name evidence="9" type="ORF">THICB1_20053</name>
</gene>
<keyword evidence="4 7" id="KW-0378">Hydrolase</keyword>
<reference evidence="10" key="1">
    <citation type="journal article" date="2010" name="PLoS Genet.">
        <title>Structure, function, and evolution of the Thiomonas spp. genome.</title>
        <authorList>
            <person name="Arsene-Ploetze F."/>
            <person name="Koechler S."/>
            <person name="Marchal M."/>
            <person name="Coppee J.Y."/>
            <person name="Chandler M."/>
            <person name="Bonnefoy V."/>
            <person name="Brochier-Armanet C."/>
            <person name="Barakat M."/>
            <person name="Barbe V."/>
            <person name="Battaglia-Brunet F."/>
            <person name="Bruneel O."/>
            <person name="Bryan C.G."/>
            <person name="Cleiss-Arnold J."/>
            <person name="Cruveiller S."/>
            <person name="Erhardt M."/>
            <person name="Heinrich-Salmeron A."/>
            <person name="Hommais F."/>
            <person name="Joulian C."/>
            <person name="Krin E."/>
            <person name="Lieutaud A."/>
            <person name="Lievremont D."/>
            <person name="Michel C."/>
            <person name="Muller D."/>
            <person name="Ortet P."/>
            <person name="Proux C."/>
            <person name="Siguier P."/>
            <person name="Roche D."/>
            <person name="Rouy Z."/>
            <person name="Salvignol G."/>
            <person name="Slyemi D."/>
            <person name="Talla E."/>
            <person name="Weiss S."/>
            <person name="Weissenbach J."/>
            <person name="Medigue C."/>
            <person name="Bertin P.N."/>
        </authorList>
    </citation>
    <scope>NUCLEOTIDE SEQUENCE [LARGE SCALE GENOMIC DNA]</scope>
    <source>
        <strain evidence="10">DSM 22701 / CIP 110005 / 3As</strain>
    </source>
</reference>